<evidence type="ECO:0000313" key="2">
    <source>
        <dbReference type="EMBL" id="GGJ59542.1"/>
    </source>
</evidence>
<protein>
    <recommendedName>
        <fullName evidence="1">Tn3 transposase DDE domain-containing protein</fullName>
    </recommendedName>
</protein>
<accession>A0ABQ2DIW1</accession>
<dbReference type="InterPro" id="IPR002513">
    <property type="entry name" value="Tn3_Tnp_DDE_dom"/>
</dbReference>
<feature type="domain" description="Tn3 transposase DDE" evidence="1">
    <location>
        <begin position="20"/>
        <end position="110"/>
    </location>
</feature>
<gene>
    <name evidence="2" type="ORF">GCM10008938_52090</name>
</gene>
<dbReference type="Pfam" id="PF01526">
    <property type="entry name" value="DDE_Tnp_Tn3"/>
    <property type="match status" value="1"/>
</dbReference>
<dbReference type="EMBL" id="BMOD01000052">
    <property type="protein sequence ID" value="GGJ59542.1"/>
    <property type="molecule type" value="Genomic_DNA"/>
</dbReference>
<comment type="caution">
    <text evidence="2">The sequence shown here is derived from an EMBL/GenBank/DDBJ whole genome shotgun (WGS) entry which is preliminary data.</text>
</comment>
<sequence>MKIPLQPGLVVRTRVAKEGAAEFEQGELLHELRRAAYLHGRGEVRDRSLRAQSKRASGLNVLTTMIAVWNTVYLQEAIKQLRLEGEIIPDELIERLSPLNFEHIIFSGDYV</sequence>
<evidence type="ECO:0000259" key="1">
    <source>
        <dbReference type="Pfam" id="PF01526"/>
    </source>
</evidence>
<dbReference type="Proteomes" id="UP000632222">
    <property type="component" value="Unassembled WGS sequence"/>
</dbReference>
<evidence type="ECO:0000313" key="3">
    <source>
        <dbReference type="Proteomes" id="UP000632222"/>
    </source>
</evidence>
<reference evidence="3" key="1">
    <citation type="journal article" date="2019" name="Int. J. Syst. Evol. Microbiol.">
        <title>The Global Catalogue of Microorganisms (GCM) 10K type strain sequencing project: providing services to taxonomists for standard genome sequencing and annotation.</title>
        <authorList>
            <consortium name="The Broad Institute Genomics Platform"/>
            <consortium name="The Broad Institute Genome Sequencing Center for Infectious Disease"/>
            <person name="Wu L."/>
            <person name="Ma J."/>
        </authorList>
    </citation>
    <scope>NUCLEOTIDE SEQUENCE [LARGE SCALE GENOMIC DNA]</scope>
    <source>
        <strain evidence="3">JCM 14370</strain>
    </source>
</reference>
<name>A0ABQ2DIW1_9DEIO</name>
<proteinExistence type="predicted"/>
<organism evidence="2 3">
    <name type="scientific">Deinococcus roseus</name>
    <dbReference type="NCBI Taxonomy" id="392414"/>
    <lineage>
        <taxon>Bacteria</taxon>
        <taxon>Thermotogati</taxon>
        <taxon>Deinococcota</taxon>
        <taxon>Deinococci</taxon>
        <taxon>Deinococcales</taxon>
        <taxon>Deinococcaceae</taxon>
        <taxon>Deinococcus</taxon>
    </lineage>
</organism>
<keyword evidence="3" id="KW-1185">Reference proteome</keyword>